<dbReference type="Pfam" id="PF13779">
    <property type="entry name" value="DUF4175"/>
    <property type="match status" value="1"/>
</dbReference>
<dbReference type="Proteomes" id="UP000233332">
    <property type="component" value="Unassembled WGS sequence"/>
</dbReference>
<protein>
    <recommendedName>
        <fullName evidence="5">TIGR02302 family protein</fullName>
    </recommendedName>
</protein>
<feature type="transmembrane region" description="Helical" evidence="2">
    <location>
        <begin position="26"/>
        <end position="45"/>
    </location>
</feature>
<feature type="compositionally biased region" description="Polar residues" evidence="1">
    <location>
        <begin position="215"/>
        <end position="238"/>
    </location>
</feature>
<keyword evidence="2" id="KW-0472">Membrane</keyword>
<evidence type="ECO:0000313" key="3">
    <source>
        <dbReference type="EMBL" id="PKR59879.1"/>
    </source>
</evidence>
<evidence type="ECO:0000256" key="1">
    <source>
        <dbReference type="SAM" id="MobiDB-lite"/>
    </source>
</evidence>
<keyword evidence="2" id="KW-1133">Transmembrane helix</keyword>
<comment type="caution">
    <text evidence="3">The sequence shown here is derived from an EMBL/GenBank/DDBJ whole genome shotgun (WGS) entry which is preliminary data.</text>
</comment>
<dbReference type="InterPro" id="IPR012683">
    <property type="entry name" value="CHP02302_TM"/>
</dbReference>
<feature type="transmembrane region" description="Helical" evidence="2">
    <location>
        <begin position="150"/>
        <end position="168"/>
    </location>
</feature>
<reference evidence="3 4" key="1">
    <citation type="submission" date="2017-09" db="EMBL/GenBank/DDBJ databases">
        <title>Biodiversity and function of Thalassospira species in the particle-attached aromatic-hydrocarbon-degrading consortia from the surface seawater of the China South Sea.</title>
        <authorList>
            <person name="Dong C."/>
            <person name="Lai Q."/>
            <person name="Shao Z."/>
        </authorList>
    </citation>
    <scope>NUCLEOTIDE SEQUENCE [LARGE SCALE GENOMIC DNA]</scope>
    <source>
        <strain evidence="3 4">139Z-12</strain>
    </source>
</reference>
<feature type="transmembrane region" description="Helical" evidence="2">
    <location>
        <begin position="57"/>
        <end position="76"/>
    </location>
</feature>
<evidence type="ECO:0000256" key="2">
    <source>
        <dbReference type="SAM" id="Phobius"/>
    </source>
</evidence>
<proteinExistence type="predicted"/>
<gene>
    <name evidence="3" type="ORF">COO92_00430</name>
</gene>
<organism evidence="3 4">
    <name type="scientific">Thalassospira lohafexi</name>
    <dbReference type="NCBI Taxonomy" id="744227"/>
    <lineage>
        <taxon>Bacteria</taxon>
        <taxon>Pseudomonadati</taxon>
        <taxon>Pseudomonadota</taxon>
        <taxon>Alphaproteobacteria</taxon>
        <taxon>Rhodospirillales</taxon>
        <taxon>Thalassospiraceae</taxon>
        <taxon>Thalassospira</taxon>
    </lineage>
</organism>
<evidence type="ECO:0000313" key="4">
    <source>
        <dbReference type="Proteomes" id="UP000233332"/>
    </source>
</evidence>
<sequence length="817" mass="90225">MSLIPPHPAMETHVRRTRMVLLWEKVWPCVIPAVGLIVLVVGLTLTGTFEFLPPTGHIILLSILSVAMMVAVTVPWRNFRWPTRRDILHRLERENGLENNPLQSLEDHISETEDPLTSYLWQKQLGLHEAAIVKLRLPRPIPAISRIDRFGIVAIPVLLLFVGIMAGHNTVSERFSKAFSPLQRLGAADFTATLWVTPPPYTGQVPRVLQISETGANAASQSATGTGTDGPQNQTTGGPSNGEVINFQVPAGSTLDGTISSIWEPTLTAPDGERPIAESNDNSYVLSTAINQSGTWRISVWGNDRMTLNINLVADTAPTLGFVSPPSVTRRDHLRLDYVANDDYGMAELDLVITPAPTDGMDDQFGPIDAITRDLKGEEPTHSSTPTRIEGPRFIDLVAHPWAGLPVNIQMHARDNAGQTAQSDMRSIVLPEREFTHPVAQKLIAIRRTLLRHPDRALEMQQALLPVLYAPQAFNGQIGVFLALSVAESRLSANLDDRTVHQNVAGLLWHIAEEIERGSYGIAERNLMEAEERLLQALADPDVTETEIARLIEEYRNALNEYLAALTREATPASDDQPQANATLEQQDLSRIIDQIDALMRAGAREDARQLIDRLRELVENMQVTTGEGGMDITSSLREMLDGMRDLSRRQQDIMNEGDNPATANGPGPRANEQQGLADDAGDIMNSPGIGQFGDISGMNSVIEAMRRAAEALGRNRSHEALQYQREAMENLQQGIGEISRALEGLSQIAPMLEDLQGNGRRDPLGRPVGGDGTTTIPNVDTLERAWRIMQELRRRSGDPDRPQIEQEYIDRLLKRF</sequence>
<dbReference type="EMBL" id="NXGX01000001">
    <property type="protein sequence ID" value="PKR59879.1"/>
    <property type="molecule type" value="Genomic_DNA"/>
</dbReference>
<feature type="region of interest" description="Disordered" evidence="1">
    <location>
        <begin position="215"/>
        <end position="247"/>
    </location>
</feature>
<accession>A0A2N3LAS2</accession>
<feature type="region of interest" description="Disordered" evidence="1">
    <location>
        <begin position="655"/>
        <end position="692"/>
    </location>
</feature>
<name>A0A2N3LAS2_9PROT</name>
<keyword evidence="4" id="KW-1185">Reference proteome</keyword>
<dbReference type="AlphaFoldDB" id="A0A2N3LAS2"/>
<feature type="region of interest" description="Disordered" evidence="1">
    <location>
        <begin position="757"/>
        <end position="776"/>
    </location>
</feature>
<evidence type="ECO:0008006" key="5">
    <source>
        <dbReference type="Google" id="ProtNLM"/>
    </source>
</evidence>
<keyword evidence="2" id="KW-0812">Transmembrane</keyword>
<dbReference type="RefSeq" id="WP_101298950.1">
    <property type="nucleotide sequence ID" value="NZ_NXGX01000001.1"/>
</dbReference>